<feature type="compositionally biased region" description="Basic residues" evidence="1">
    <location>
        <begin position="13"/>
        <end position="22"/>
    </location>
</feature>
<dbReference type="AlphaFoldDB" id="A0A5J4W0L8"/>
<sequence>MAVLKTAKERMTRRTNYTRKRPPSRDSQLTPNYANQVQQKSIQAAELPLPTFVNVFRQNIEINSLDLDQKIETPEEVAPNAITAERAPLVGLSGQETSQIYFFEEQPSEEQVIETGLRASVDADLVTCRRQPKHSNPQEQPMLAFDQVLADLETKLLQQYRLLQGILIQILKRDWIATPKFNLCSLISIYDMIYKVNMT</sequence>
<accession>A0A5J4W0L8</accession>
<evidence type="ECO:0000313" key="3">
    <source>
        <dbReference type="Proteomes" id="UP000324800"/>
    </source>
</evidence>
<evidence type="ECO:0000256" key="1">
    <source>
        <dbReference type="SAM" id="MobiDB-lite"/>
    </source>
</evidence>
<name>A0A5J4W0L8_9EUKA</name>
<feature type="compositionally biased region" description="Basic and acidic residues" evidence="1">
    <location>
        <begin position="1"/>
        <end position="12"/>
    </location>
</feature>
<feature type="region of interest" description="Disordered" evidence="1">
    <location>
        <begin position="1"/>
        <end position="30"/>
    </location>
</feature>
<protein>
    <submittedName>
        <fullName evidence="2">Uncharacterized protein</fullName>
    </submittedName>
</protein>
<comment type="caution">
    <text evidence="2">The sequence shown here is derived from an EMBL/GenBank/DDBJ whole genome shotgun (WGS) entry which is preliminary data.</text>
</comment>
<dbReference type="Proteomes" id="UP000324800">
    <property type="component" value="Unassembled WGS sequence"/>
</dbReference>
<gene>
    <name evidence="2" type="ORF">EZS28_016050</name>
</gene>
<organism evidence="2 3">
    <name type="scientific">Streblomastix strix</name>
    <dbReference type="NCBI Taxonomy" id="222440"/>
    <lineage>
        <taxon>Eukaryota</taxon>
        <taxon>Metamonada</taxon>
        <taxon>Preaxostyla</taxon>
        <taxon>Oxymonadida</taxon>
        <taxon>Streblomastigidae</taxon>
        <taxon>Streblomastix</taxon>
    </lineage>
</organism>
<evidence type="ECO:0000313" key="2">
    <source>
        <dbReference type="EMBL" id="KAA6388427.1"/>
    </source>
</evidence>
<reference evidence="2 3" key="1">
    <citation type="submission" date="2019-03" db="EMBL/GenBank/DDBJ databases">
        <title>Single cell metagenomics reveals metabolic interactions within the superorganism composed of flagellate Streblomastix strix and complex community of Bacteroidetes bacteria on its surface.</title>
        <authorList>
            <person name="Treitli S.C."/>
            <person name="Kolisko M."/>
            <person name="Husnik F."/>
            <person name="Keeling P."/>
            <person name="Hampl V."/>
        </authorList>
    </citation>
    <scope>NUCLEOTIDE SEQUENCE [LARGE SCALE GENOMIC DNA]</scope>
    <source>
        <strain evidence="2">ST1C</strain>
    </source>
</reference>
<proteinExistence type="predicted"/>
<dbReference type="EMBL" id="SNRW01003990">
    <property type="protein sequence ID" value="KAA6388427.1"/>
    <property type="molecule type" value="Genomic_DNA"/>
</dbReference>